<evidence type="ECO:0000256" key="2">
    <source>
        <dbReference type="ARBA" id="ARBA00007651"/>
    </source>
</evidence>
<feature type="transmembrane region" description="Helical" evidence="8">
    <location>
        <begin position="250"/>
        <end position="269"/>
    </location>
</feature>
<feature type="region of interest" description="Disordered" evidence="9">
    <location>
        <begin position="121"/>
        <end position="142"/>
    </location>
</feature>
<dbReference type="EnsemblPlants" id="Solyc06g071440.3.1">
    <property type="protein sequence ID" value="Solyc06g071440.3.1"/>
    <property type="gene ID" value="Solyc06g071440.3"/>
</dbReference>
<accession>A0A3Q7H129</accession>
<evidence type="ECO:0000256" key="6">
    <source>
        <dbReference type="ARBA" id="ARBA00022989"/>
    </source>
</evidence>
<evidence type="ECO:0000256" key="5">
    <source>
        <dbReference type="ARBA" id="ARBA00022692"/>
    </source>
</evidence>
<dbReference type="Pfam" id="PF04535">
    <property type="entry name" value="CASP_dom"/>
    <property type="match status" value="1"/>
</dbReference>
<feature type="compositionally biased region" description="Polar residues" evidence="9">
    <location>
        <begin position="8"/>
        <end position="39"/>
    </location>
</feature>
<feature type="region of interest" description="Disordered" evidence="9">
    <location>
        <begin position="1"/>
        <end position="68"/>
    </location>
</feature>
<keyword evidence="6 8" id="KW-1133">Transmembrane helix</keyword>
<dbReference type="PaxDb" id="4081-Solyc06g071440.2.1"/>
<feature type="transmembrane region" description="Helical" evidence="8">
    <location>
        <begin position="289"/>
        <end position="316"/>
    </location>
</feature>
<dbReference type="InterPro" id="IPR006702">
    <property type="entry name" value="CASP_dom"/>
</dbReference>
<dbReference type="Proteomes" id="UP000004994">
    <property type="component" value="Chromosome 6"/>
</dbReference>
<name>A0A3Q7H129_SOLLC</name>
<feature type="transmembrane region" description="Helical" evidence="8">
    <location>
        <begin position="205"/>
        <end position="229"/>
    </location>
</feature>
<reference evidence="11" key="1">
    <citation type="journal article" date="2012" name="Nature">
        <title>The tomato genome sequence provides insights into fleshy fruit evolution.</title>
        <authorList>
            <consortium name="Tomato Genome Consortium"/>
        </authorList>
    </citation>
    <scope>NUCLEOTIDE SEQUENCE [LARGE SCALE GENOMIC DNA]</scope>
    <source>
        <strain evidence="11">cv. Heinz 1706</strain>
    </source>
</reference>
<protein>
    <recommendedName>
        <fullName evidence="8">CASP-like protein</fullName>
    </recommendedName>
</protein>
<evidence type="ECO:0000256" key="7">
    <source>
        <dbReference type="ARBA" id="ARBA00023136"/>
    </source>
</evidence>
<dbReference type="FunCoup" id="A0A3Q7H129">
    <property type="interactions" value="237"/>
</dbReference>
<dbReference type="InParanoid" id="A0A3Q7H129"/>
<dbReference type="STRING" id="4081.A0A3Q7H129"/>
<dbReference type="GO" id="GO:0005886">
    <property type="term" value="C:plasma membrane"/>
    <property type="evidence" value="ECO:0007669"/>
    <property type="project" value="UniProtKB-SubCell"/>
</dbReference>
<dbReference type="PANTHER" id="PTHR33573">
    <property type="entry name" value="CASP-LIKE PROTEIN 4A4"/>
    <property type="match status" value="1"/>
</dbReference>
<evidence type="ECO:0000256" key="4">
    <source>
        <dbReference type="ARBA" id="ARBA00022475"/>
    </source>
</evidence>
<keyword evidence="12" id="KW-1185">Reference proteome</keyword>
<comment type="subcellular location">
    <subcellularLocation>
        <location evidence="1 8">Cell membrane</location>
        <topology evidence="1 8">Multi-pass membrane protein</topology>
    </subcellularLocation>
</comment>
<feature type="transmembrane region" description="Helical" evidence="8">
    <location>
        <begin position="165"/>
        <end position="185"/>
    </location>
</feature>
<evidence type="ECO:0000313" key="11">
    <source>
        <dbReference type="EnsemblPlants" id="Solyc06g071440.3.1"/>
    </source>
</evidence>
<sequence>MKNPNPEPNFSLNHRNLHKQSSSHLSMSDTESQVSQIDSFHSPLRSESPLRSDDPFPEPQNSKSPSKAIVAVDKYFSPIRSSHKLSSENLSSPATPPPAVERRSPLVYVSRAVREDMAPGVTKVGPVRGGGADVEGGEVGGEKRSRAAVESILERSQRDVMMNRVALGFRVCEVIFCLISFSVMAADKTQGWTGDSFDRYKEYRYLVAVNVIGFAYAGFQAFDLALSLATGKHFLSYHMRYHFNFSMDQASSTISTGILAYLIMSASSSSATRVDDWATNWGKDAFTEMASASIAMSFLAFIAFAFSSIISGYSLCNRSSS</sequence>
<dbReference type="PANTHER" id="PTHR33573:SF50">
    <property type="entry name" value="CASP-LIKE PROTEIN 4A3"/>
    <property type="match status" value="1"/>
</dbReference>
<evidence type="ECO:0000256" key="3">
    <source>
        <dbReference type="ARBA" id="ARBA00011489"/>
    </source>
</evidence>
<evidence type="ECO:0000256" key="1">
    <source>
        <dbReference type="ARBA" id="ARBA00004651"/>
    </source>
</evidence>
<dbReference type="OMA" id="GYNLCTH"/>
<evidence type="ECO:0000259" key="10">
    <source>
        <dbReference type="Pfam" id="PF04535"/>
    </source>
</evidence>
<feature type="domain" description="Casparian strip membrane protein" evidence="10">
    <location>
        <begin position="163"/>
        <end position="303"/>
    </location>
</feature>
<proteinExistence type="inferred from homology"/>
<evidence type="ECO:0000256" key="9">
    <source>
        <dbReference type="SAM" id="MobiDB-lite"/>
    </source>
</evidence>
<comment type="similarity">
    <text evidence="2 8">Belongs to the Casparian strip membrane proteins (CASP) family.</text>
</comment>
<evidence type="ECO:0000313" key="12">
    <source>
        <dbReference type="Proteomes" id="UP000004994"/>
    </source>
</evidence>
<evidence type="ECO:0000256" key="8">
    <source>
        <dbReference type="RuleBase" id="RU361233"/>
    </source>
</evidence>
<dbReference type="AlphaFoldDB" id="A0A3Q7H129"/>
<reference evidence="11" key="2">
    <citation type="submission" date="2019-01" db="UniProtKB">
        <authorList>
            <consortium name="EnsemblPlants"/>
        </authorList>
    </citation>
    <scope>IDENTIFICATION</scope>
    <source>
        <strain evidence="11">cv. Heinz 1706</strain>
    </source>
</reference>
<keyword evidence="5 8" id="KW-0812">Transmembrane</keyword>
<feature type="region of interest" description="Disordered" evidence="9">
    <location>
        <begin position="83"/>
        <end position="103"/>
    </location>
</feature>
<comment type="subunit">
    <text evidence="3 8">Homodimer and heterodimers.</text>
</comment>
<feature type="compositionally biased region" description="Gly residues" evidence="9">
    <location>
        <begin position="127"/>
        <end position="139"/>
    </location>
</feature>
<organism evidence="11">
    <name type="scientific">Solanum lycopersicum</name>
    <name type="common">Tomato</name>
    <name type="synonym">Lycopersicon esculentum</name>
    <dbReference type="NCBI Taxonomy" id="4081"/>
    <lineage>
        <taxon>Eukaryota</taxon>
        <taxon>Viridiplantae</taxon>
        <taxon>Streptophyta</taxon>
        <taxon>Embryophyta</taxon>
        <taxon>Tracheophyta</taxon>
        <taxon>Spermatophyta</taxon>
        <taxon>Magnoliopsida</taxon>
        <taxon>eudicotyledons</taxon>
        <taxon>Gunneridae</taxon>
        <taxon>Pentapetalae</taxon>
        <taxon>asterids</taxon>
        <taxon>lamiids</taxon>
        <taxon>Solanales</taxon>
        <taxon>Solanaceae</taxon>
        <taxon>Solanoideae</taxon>
        <taxon>Solaneae</taxon>
        <taxon>Solanum</taxon>
        <taxon>Solanum subgen. Lycopersicon</taxon>
    </lineage>
</organism>
<keyword evidence="7 8" id="KW-0472">Membrane</keyword>
<keyword evidence="4 8" id="KW-1003">Cell membrane</keyword>
<dbReference type="Gramene" id="Solyc06g071440.3.1">
    <property type="protein sequence ID" value="Solyc06g071440.3.1"/>
    <property type="gene ID" value="Solyc06g071440.3"/>
</dbReference>